<gene>
    <name evidence="4" type="primary">LOC110791228</name>
</gene>
<feature type="domain" description="HAT C-terminal dimerisation" evidence="1">
    <location>
        <begin position="301"/>
        <end position="386"/>
    </location>
</feature>
<reference evidence="3" key="1">
    <citation type="journal article" date="2021" name="Nat. Commun.">
        <title>Genomic analyses provide insights into spinach domestication and the genetic basis of agronomic traits.</title>
        <authorList>
            <person name="Cai X."/>
            <person name="Sun X."/>
            <person name="Xu C."/>
            <person name="Sun H."/>
            <person name="Wang X."/>
            <person name="Ge C."/>
            <person name="Zhang Z."/>
            <person name="Wang Q."/>
            <person name="Fei Z."/>
            <person name="Jiao C."/>
            <person name="Wang Q."/>
        </authorList>
    </citation>
    <scope>NUCLEOTIDE SEQUENCE [LARGE SCALE GENOMIC DNA]</scope>
    <source>
        <strain evidence="3">cv. Varoflay</strain>
    </source>
</reference>
<sequence>MKGLSYLGKLPYDGKFFHVRCCAHILNILVQDGLSEIESVIHDVRDSVKHISATPLRIQMFSETTKQMRLPCKKLVLDCCTRWNSTYEMLRCALEFKDAFPRYQEKDSSYKNNPSSDDWNMVQKVCNFLEIFSEITHIISGCEYPTSNLFLPELTLIKETLDENSVSSDTDMKRMALKMKKKFDKYWGDLNLLIAVAAVMDPRNKMKLIEFSFRALYGDFEANEHIFSVKATLYDIYREYMDAFSNESAVKDYQVGVEDNAENISRASNSNVGAKGASSGRKKFDSFIRSVDVVESLKSVLDIYLEDVVFICSENETEYFDPLDWWRENNLKYRILSRMACDILAIPITSVASESTFSAGGRVIEPHRACLGPDTVQMLLCGEDWLRNYYGIHKKKKAYEDGQKEILF</sequence>
<accession>A0ABM3R7Y6</accession>
<feature type="domain" description="hAT-like transposase RNase-H fold" evidence="2">
    <location>
        <begin position="140"/>
        <end position="240"/>
    </location>
</feature>
<dbReference type="InterPro" id="IPR008906">
    <property type="entry name" value="HATC_C_dom"/>
</dbReference>
<dbReference type="Pfam" id="PF14372">
    <property type="entry name" value="hAT-like_RNase-H"/>
    <property type="match status" value="1"/>
</dbReference>
<dbReference type="InterPro" id="IPR025525">
    <property type="entry name" value="hAT-like_transposase_RNase-H"/>
</dbReference>
<dbReference type="Pfam" id="PF05699">
    <property type="entry name" value="Dimer_Tnp_hAT"/>
    <property type="match status" value="1"/>
</dbReference>
<name>A0ABM3R7Y6_SPIOL</name>
<protein>
    <submittedName>
        <fullName evidence="4">Zinc finger BED domain-containing protein RICESLEEPER 2-like</fullName>
    </submittedName>
</protein>
<dbReference type="InterPro" id="IPR012337">
    <property type="entry name" value="RNaseH-like_sf"/>
</dbReference>
<dbReference type="PANTHER" id="PTHR23272">
    <property type="entry name" value="BED FINGER-RELATED"/>
    <property type="match status" value="1"/>
</dbReference>
<reference evidence="4" key="2">
    <citation type="submission" date="2025-08" db="UniProtKB">
        <authorList>
            <consortium name="RefSeq"/>
        </authorList>
    </citation>
    <scope>IDENTIFICATION</scope>
    <source>
        <tissue evidence="4">Leaf</tissue>
    </source>
</reference>
<evidence type="ECO:0000259" key="1">
    <source>
        <dbReference type="Pfam" id="PF05699"/>
    </source>
</evidence>
<organism evidence="3 4">
    <name type="scientific">Spinacia oleracea</name>
    <name type="common">Spinach</name>
    <dbReference type="NCBI Taxonomy" id="3562"/>
    <lineage>
        <taxon>Eukaryota</taxon>
        <taxon>Viridiplantae</taxon>
        <taxon>Streptophyta</taxon>
        <taxon>Embryophyta</taxon>
        <taxon>Tracheophyta</taxon>
        <taxon>Spermatophyta</taxon>
        <taxon>Magnoliopsida</taxon>
        <taxon>eudicotyledons</taxon>
        <taxon>Gunneridae</taxon>
        <taxon>Pentapetalae</taxon>
        <taxon>Caryophyllales</taxon>
        <taxon>Chenopodiaceae</taxon>
        <taxon>Chenopodioideae</taxon>
        <taxon>Anserineae</taxon>
        <taxon>Spinacia</taxon>
    </lineage>
</organism>
<keyword evidence="3" id="KW-1185">Reference proteome</keyword>
<evidence type="ECO:0000313" key="3">
    <source>
        <dbReference type="Proteomes" id="UP000813463"/>
    </source>
</evidence>
<evidence type="ECO:0000313" key="4">
    <source>
        <dbReference type="RefSeq" id="XP_056691731.1"/>
    </source>
</evidence>
<dbReference type="PANTHER" id="PTHR23272:SF182">
    <property type="entry name" value="OS09G0381850 PROTEIN"/>
    <property type="match status" value="1"/>
</dbReference>
<dbReference type="RefSeq" id="XP_056691731.1">
    <property type="nucleotide sequence ID" value="XM_056835753.1"/>
</dbReference>
<proteinExistence type="predicted"/>
<dbReference type="GeneID" id="110791228"/>
<dbReference type="SUPFAM" id="SSF53098">
    <property type="entry name" value="Ribonuclease H-like"/>
    <property type="match status" value="1"/>
</dbReference>
<dbReference type="Proteomes" id="UP000813463">
    <property type="component" value="Chromosome 2"/>
</dbReference>
<evidence type="ECO:0000259" key="2">
    <source>
        <dbReference type="Pfam" id="PF14372"/>
    </source>
</evidence>